<name>A0AAX1SGN2_9FIRM</name>
<accession>A0AAX1SGN2</accession>
<evidence type="ECO:0000256" key="1">
    <source>
        <dbReference type="ARBA" id="ARBA00021390"/>
    </source>
</evidence>
<protein>
    <recommendedName>
        <fullName evidence="1">Lactose phosphotransferase system repressor</fullName>
    </recommendedName>
</protein>
<dbReference type="PANTHER" id="PTHR30363">
    <property type="entry name" value="HTH-TYPE TRANSCRIPTIONAL REGULATOR SRLR-RELATED"/>
    <property type="match status" value="1"/>
</dbReference>
<dbReference type="InterPro" id="IPR050313">
    <property type="entry name" value="Carb_Metab_HTH_regulators"/>
</dbReference>
<proteinExistence type="predicted"/>
<evidence type="ECO:0000256" key="4">
    <source>
        <dbReference type="ARBA" id="ARBA00023125"/>
    </source>
</evidence>
<dbReference type="SMART" id="SM01134">
    <property type="entry name" value="DeoRC"/>
    <property type="match status" value="1"/>
</dbReference>
<evidence type="ECO:0000256" key="6">
    <source>
        <dbReference type="ARBA" id="ARBA00024937"/>
    </source>
</evidence>
<dbReference type="GO" id="GO:0003677">
    <property type="term" value="F:DNA binding"/>
    <property type="evidence" value="ECO:0007669"/>
    <property type="project" value="UniProtKB-KW"/>
</dbReference>
<dbReference type="GO" id="GO:0003700">
    <property type="term" value="F:DNA-binding transcription factor activity"/>
    <property type="evidence" value="ECO:0007669"/>
    <property type="project" value="InterPro"/>
</dbReference>
<gene>
    <name evidence="8" type="ORF">L0N08_23905</name>
</gene>
<dbReference type="Proteomes" id="UP001299608">
    <property type="component" value="Unassembled WGS sequence"/>
</dbReference>
<comment type="function">
    <text evidence="6">Repressor of the lactose catabolism operon. Galactose-6-phosphate is the inducer.</text>
</comment>
<dbReference type="SUPFAM" id="SSF100950">
    <property type="entry name" value="NagB/RpiA/CoA transferase-like"/>
    <property type="match status" value="1"/>
</dbReference>
<feature type="domain" description="HTH deoR-type" evidence="7">
    <location>
        <begin position="3"/>
        <end position="58"/>
    </location>
</feature>
<dbReference type="PRINTS" id="PR00037">
    <property type="entry name" value="HTHLACR"/>
</dbReference>
<evidence type="ECO:0000313" key="8">
    <source>
        <dbReference type="EMBL" id="MCG4748466.1"/>
    </source>
</evidence>
<dbReference type="RefSeq" id="WP_117560711.1">
    <property type="nucleotide sequence ID" value="NZ_JAKNGE010000038.1"/>
</dbReference>
<dbReference type="AlphaFoldDB" id="A0AAX1SGN2"/>
<sequence length="266" mass="30362">MFKAERLHRIKEIIFERKQIDVATLSTLLNVTEVTIRNDLEQLEKSGFLTRYHGGATLNTEVFPEQQFQSGHTDSLNIPYDKEKEEVGLAASQLVKEREWIFLGPGTTSSYIAKALSRRPNLNIMTNNFYVANIFGGNASAQLLFLGGRMQNSGMYTVPEDLNKELEHIYLSKFFFSVDAASIEGGYTLTDMNALDIIKAISSRCNETVMCIDSKKFDRRSFIRLGDLTYTSTVVTNNHIPQEYHQYYIEHGIRTFTSYDLKPLNL</sequence>
<dbReference type="InterPro" id="IPR018356">
    <property type="entry name" value="Tscrpt_reg_HTH_DeoR_CS"/>
</dbReference>
<dbReference type="Pfam" id="PF08220">
    <property type="entry name" value="HTH_DeoR"/>
    <property type="match status" value="1"/>
</dbReference>
<evidence type="ECO:0000313" key="9">
    <source>
        <dbReference type="Proteomes" id="UP001299608"/>
    </source>
</evidence>
<dbReference type="PROSITE" id="PS00894">
    <property type="entry name" value="HTH_DEOR_1"/>
    <property type="match status" value="1"/>
</dbReference>
<dbReference type="InterPro" id="IPR036390">
    <property type="entry name" value="WH_DNA-bd_sf"/>
</dbReference>
<dbReference type="SUPFAM" id="SSF46785">
    <property type="entry name" value="Winged helix' DNA-binding domain"/>
    <property type="match status" value="1"/>
</dbReference>
<dbReference type="PANTHER" id="PTHR30363:SF4">
    <property type="entry name" value="GLYCEROL-3-PHOSPHATE REGULON REPRESSOR"/>
    <property type="match status" value="1"/>
</dbReference>
<dbReference type="EMBL" id="JAKNGE010000038">
    <property type="protein sequence ID" value="MCG4748466.1"/>
    <property type="molecule type" value="Genomic_DNA"/>
</dbReference>
<dbReference type="InterPro" id="IPR001034">
    <property type="entry name" value="DeoR_HTH"/>
</dbReference>
<dbReference type="SMART" id="SM00420">
    <property type="entry name" value="HTH_DEOR"/>
    <property type="match status" value="1"/>
</dbReference>
<keyword evidence="2" id="KW-0678">Repressor</keyword>
<keyword evidence="3" id="KW-0805">Transcription regulation</keyword>
<keyword evidence="5" id="KW-0804">Transcription</keyword>
<dbReference type="InterPro" id="IPR014036">
    <property type="entry name" value="DeoR-like_C"/>
</dbReference>
<dbReference type="Gene3D" id="1.10.10.10">
    <property type="entry name" value="Winged helix-like DNA-binding domain superfamily/Winged helix DNA-binding domain"/>
    <property type="match status" value="1"/>
</dbReference>
<evidence type="ECO:0000259" key="7">
    <source>
        <dbReference type="PROSITE" id="PS51000"/>
    </source>
</evidence>
<evidence type="ECO:0000256" key="5">
    <source>
        <dbReference type="ARBA" id="ARBA00023163"/>
    </source>
</evidence>
<dbReference type="Gene3D" id="3.40.50.1360">
    <property type="match status" value="1"/>
</dbReference>
<dbReference type="PROSITE" id="PS51000">
    <property type="entry name" value="HTH_DEOR_2"/>
    <property type="match status" value="1"/>
</dbReference>
<evidence type="ECO:0000256" key="2">
    <source>
        <dbReference type="ARBA" id="ARBA00022491"/>
    </source>
</evidence>
<dbReference type="InterPro" id="IPR037171">
    <property type="entry name" value="NagB/RpiA_transferase-like"/>
</dbReference>
<organism evidence="8 9">
    <name type="scientific">Enterocloster aldenensis</name>
    <dbReference type="NCBI Taxonomy" id="358742"/>
    <lineage>
        <taxon>Bacteria</taxon>
        <taxon>Bacillati</taxon>
        <taxon>Bacillota</taxon>
        <taxon>Clostridia</taxon>
        <taxon>Lachnospirales</taxon>
        <taxon>Lachnospiraceae</taxon>
        <taxon>Enterocloster</taxon>
    </lineage>
</organism>
<comment type="caution">
    <text evidence="8">The sequence shown here is derived from an EMBL/GenBank/DDBJ whole genome shotgun (WGS) entry which is preliminary data.</text>
</comment>
<keyword evidence="4 8" id="KW-0238">DNA-binding</keyword>
<dbReference type="InterPro" id="IPR036388">
    <property type="entry name" value="WH-like_DNA-bd_sf"/>
</dbReference>
<dbReference type="Pfam" id="PF00455">
    <property type="entry name" value="DeoRC"/>
    <property type="match status" value="1"/>
</dbReference>
<reference evidence="8" key="1">
    <citation type="submission" date="2022-01" db="EMBL/GenBank/DDBJ databases">
        <title>Collection of gut derived symbiotic bacterial strains cultured from healthy donors.</title>
        <authorList>
            <person name="Lin H."/>
            <person name="Kohout C."/>
            <person name="Waligurski E."/>
            <person name="Pamer E.G."/>
        </authorList>
    </citation>
    <scope>NUCLEOTIDE SEQUENCE</scope>
    <source>
        <strain evidence="8">DFI.6.55</strain>
    </source>
</reference>
<evidence type="ECO:0000256" key="3">
    <source>
        <dbReference type="ARBA" id="ARBA00023015"/>
    </source>
</evidence>